<proteinExistence type="predicted"/>
<accession>A0A8B8ESU4</accession>
<dbReference type="KEGG" id="cvn:111136455"/>
<evidence type="ECO:0000259" key="2">
    <source>
        <dbReference type="SMART" id="SM00717"/>
    </source>
</evidence>
<evidence type="ECO:0000313" key="4">
    <source>
        <dbReference type="RefSeq" id="XP_022343025.1"/>
    </source>
</evidence>
<protein>
    <submittedName>
        <fullName evidence="4">Myb/SANT-like DNA-binding domain-containing protein 4</fullName>
    </submittedName>
</protein>
<gene>
    <name evidence="4" type="primary">LOC111136455</name>
</gene>
<dbReference type="AlphaFoldDB" id="A0A8B8ESU4"/>
<feature type="region of interest" description="Disordered" evidence="1">
    <location>
        <begin position="163"/>
        <end position="191"/>
    </location>
</feature>
<name>A0A8B8ESU4_CRAVI</name>
<organism evidence="3 4">
    <name type="scientific">Crassostrea virginica</name>
    <name type="common">Eastern oyster</name>
    <dbReference type="NCBI Taxonomy" id="6565"/>
    <lineage>
        <taxon>Eukaryota</taxon>
        <taxon>Metazoa</taxon>
        <taxon>Spiralia</taxon>
        <taxon>Lophotrochozoa</taxon>
        <taxon>Mollusca</taxon>
        <taxon>Bivalvia</taxon>
        <taxon>Autobranchia</taxon>
        <taxon>Pteriomorphia</taxon>
        <taxon>Ostreida</taxon>
        <taxon>Ostreoidea</taxon>
        <taxon>Ostreidae</taxon>
        <taxon>Crassostrea</taxon>
    </lineage>
</organism>
<dbReference type="Proteomes" id="UP000694844">
    <property type="component" value="Chromosome 5"/>
</dbReference>
<keyword evidence="3" id="KW-1185">Reference proteome</keyword>
<dbReference type="PANTHER" id="PTHR23098">
    <property type="entry name" value="AGAP001331-PA-RELATED"/>
    <property type="match status" value="1"/>
</dbReference>
<evidence type="ECO:0000256" key="1">
    <source>
        <dbReference type="SAM" id="MobiDB-lite"/>
    </source>
</evidence>
<feature type="domain" description="Myb-like" evidence="2">
    <location>
        <begin position="5"/>
        <end position="80"/>
    </location>
</feature>
<reference evidence="4" key="1">
    <citation type="submission" date="2025-08" db="UniProtKB">
        <authorList>
            <consortium name="RefSeq"/>
        </authorList>
    </citation>
    <scope>IDENTIFICATION</scope>
    <source>
        <tissue evidence="4">Whole sample</tissue>
    </source>
</reference>
<dbReference type="PANTHER" id="PTHR23098:SF16">
    <property type="entry name" value="REGULATORY PROTEIN ZESTE"/>
    <property type="match status" value="1"/>
</dbReference>
<dbReference type="GO" id="GO:0005634">
    <property type="term" value="C:nucleus"/>
    <property type="evidence" value="ECO:0007669"/>
    <property type="project" value="TreeGrafter"/>
</dbReference>
<dbReference type="GeneID" id="111136455"/>
<sequence>MEKKRGANWGVDEEVLVIEEVKRRGDILFGSFKGSGVKGKGKGLKEKEWQGIADLLNSKFDTQKRTWEEVKKKYYNIKTRSKEKLDGLKHPKTGGGPPLPPLSQGEETFLRLSASEPNMCGVVGGIDTDAPGTSDINDQPVHVDHSLEAEGTGTLITSVETSSLTRSLQGKATKPSQRKDKRESESRKRNIEELEETNLKLDNKRLEEEIQKIKEEKEILTLKKEVLILKKQKLILDIQTSFPSFLAEM</sequence>
<dbReference type="SMART" id="SM00717">
    <property type="entry name" value="SANT"/>
    <property type="match status" value="1"/>
</dbReference>
<dbReference type="InterPro" id="IPR028002">
    <property type="entry name" value="Myb_DNA-bind_5"/>
</dbReference>
<dbReference type="Pfam" id="PF13873">
    <property type="entry name" value="Myb_DNA-bind_5"/>
    <property type="match status" value="1"/>
</dbReference>
<feature type="compositionally biased region" description="Basic and acidic residues" evidence="1">
    <location>
        <begin position="177"/>
        <end position="191"/>
    </location>
</feature>
<evidence type="ECO:0000313" key="3">
    <source>
        <dbReference type="Proteomes" id="UP000694844"/>
    </source>
</evidence>
<dbReference type="OrthoDB" id="6131731at2759"/>
<dbReference type="RefSeq" id="XP_022343025.1">
    <property type="nucleotide sequence ID" value="XM_022487317.1"/>
</dbReference>
<dbReference type="InterPro" id="IPR001005">
    <property type="entry name" value="SANT/Myb"/>
</dbReference>